<accession>A0A1H9JMV2</accession>
<protein>
    <recommendedName>
        <fullName evidence="3">KaiC protein</fullName>
    </recommendedName>
</protein>
<evidence type="ECO:0000313" key="1">
    <source>
        <dbReference type="EMBL" id="SEQ88261.1"/>
    </source>
</evidence>
<reference evidence="2" key="1">
    <citation type="submission" date="2016-10" db="EMBL/GenBank/DDBJ databases">
        <authorList>
            <person name="Varghese N."/>
            <person name="Submissions S."/>
        </authorList>
    </citation>
    <scope>NUCLEOTIDE SEQUENCE [LARGE SCALE GENOMIC DNA]</scope>
    <source>
        <strain evidence="2">DSM 25055</strain>
    </source>
</reference>
<proteinExistence type="predicted"/>
<dbReference type="EMBL" id="FOFD01000003">
    <property type="protein sequence ID" value="SEQ88261.1"/>
    <property type="molecule type" value="Genomic_DNA"/>
</dbReference>
<dbReference type="AlphaFoldDB" id="A0A1H9JMV2"/>
<evidence type="ECO:0008006" key="3">
    <source>
        <dbReference type="Google" id="ProtNLM"/>
    </source>
</evidence>
<dbReference type="InterPro" id="IPR055927">
    <property type="entry name" value="DUF7504"/>
</dbReference>
<keyword evidence="2" id="KW-1185">Reference proteome</keyword>
<evidence type="ECO:0000313" key="2">
    <source>
        <dbReference type="Proteomes" id="UP000199114"/>
    </source>
</evidence>
<gene>
    <name evidence="1" type="ORF">SAMN04489841_2627</name>
</gene>
<sequence length="236" mass="25918">MLSGMDRSRTNGDEFSDELSRMKRQGASVLVVGSVRPDQRQDACRRLMGCATDRARRRVLVSTTDGPHPVLRFVDDIGSERLSVVSYDPQRRDVTAGSTTPGPSIETAAAVSPTEVDTLTDLSLAISSAIDSFEADADALTPGDVRVGIDSLRPLLEEYGKQRLFKFLHLINGRTRGIGGLAHHHLSVERDARIVPTLSPLFDVVVELRERNGNPQERWVIDDGAQSSGWLSIDRE</sequence>
<dbReference type="Pfam" id="PF24336">
    <property type="entry name" value="DUF7504"/>
    <property type="match status" value="1"/>
</dbReference>
<organism evidence="1 2">
    <name type="scientific">Natrinema salaciae</name>
    <dbReference type="NCBI Taxonomy" id="1186196"/>
    <lineage>
        <taxon>Archaea</taxon>
        <taxon>Methanobacteriati</taxon>
        <taxon>Methanobacteriota</taxon>
        <taxon>Stenosarchaea group</taxon>
        <taxon>Halobacteria</taxon>
        <taxon>Halobacteriales</taxon>
        <taxon>Natrialbaceae</taxon>
        <taxon>Natrinema</taxon>
    </lineage>
</organism>
<dbReference type="Proteomes" id="UP000199114">
    <property type="component" value="Unassembled WGS sequence"/>
</dbReference>
<name>A0A1H9JMV2_9EURY</name>
<dbReference type="OrthoDB" id="252760at2157"/>